<protein>
    <recommendedName>
        <fullName evidence="3">HTH cro/C1-type domain-containing protein</fullName>
    </recommendedName>
</protein>
<name>A0ABY9J0D3_9ACTN</name>
<keyword evidence="2" id="KW-1185">Reference proteome</keyword>
<evidence type="ECO:0000313" key="2">
    <source>
        <dbReference type="Proteomes" id="UP001235744"/>
    </source>
</evidence>
<evidence type="ECO:0000313" key="1">
    <source>
        <dbReference type="EMBL" id="WLQ60369.1"/>
    </source>
</evidence>
<proteinExistence type="predicted"/>
<sequence>MAASQDRIARHLELLATLVTQRRASLHLGIDEAARLCDIAPMTYRAVEGDKHNQGSKVVRDTTYAKIEKAFDMTPGSCRAVLDGADSIKLLDGTELIAGAQISHPPMEQVADEVKEALGKVAGLHAPELTHGQTDSMADGLVKELQRRGILPSAR</sequence>
<dbReference type="EMBL" id="CP120988">
    <property type="protein sequence ID" value="WLQ60369.1"/>
    <property type="molecule type" value="Genomic_DNA"/>
</dbReference>
<dbReference type="Proteomes" id="UP001235744">
    <property type="component" value="Chromosome"/>
</dbReference>
<evidence type="ECO:0008006" key="3">
    <source>
        <dbReference type="Google" id="ProtNLM"/>
    </source>
</evidence>
<organism evidence="1 2">
    <name type="scientific">Streptomyces poriferorum</name>
    <dbReference type="NCBI Taxonomy" id="2798799"/>
    <lineage>
        <taxon>Bacteria</taxon>
        <taxon>Bacillati</taxon>
        <taxon>Actinomycetota</taxon>
        <taxon>Actinomycetes</taxon>
        <taxon>Kitasatosporales</taxon>
        <taxon>Streptomycetaceae</taxon>
        <taxon>Streptomyces</taxon>
    </lineage>
</organism>
<gene>
    <name evidence="1" type="ORF">P8A19_35320</name>
</gene>
<accession>A0ABY9J0D3</accession>
<dbReference type="RefSeq" id="WP_306069348.1">
    <property type="nucleotide sequence ID" value="NZ_CP120988.1"/>
</dbReference>
<reference evidence="1 2" key="1">
    <citation type="submission" date="2023-03" db="EMBL/GenBank/DDBJ databases">
        <title>Isolation and description of six Streptomyces strains from soil environments, able to metabolize different microbial glucans.</title>
        <authorList>
            <person name="Widen T."/>
            <person name="Larsbrink J."/>
        </authorList>
    </citation>
    <scope>NUCLEOTIDE SEQUENCE [LARGE SCALE GENOMIC DNA]</scope>
    <source>
        <strain evidence="1 2">Alt2</strain>
    </source>
</reference>